<dbReference type="AlphaFoldDB" id="A0A8J3AXD2"/>
<keyword evidence="5" id="KW-1185">Reference proteome</keyword>
<feature type="binding site" evidence="3">
    <location>
        <position position="227"/>
    </location>
    <ligand>
        <name>a divalent metal cation</name>
        <dbReference type="ChEBI" id="CHEBI:60240"/>
        <label>1</label>
    </ligand>
</feature>
<name>A0A8J3AXD2_9BURK</name>
<dbReference type="PANTHER" id="PTHR13799:SF14">
    <property type="entry name" value="GTP CYCLOHYDROLASE 1 TYPE 2 HOMOLOG"/>
    <property type="match status" value="1"/>
</dbReference>
<evidence type="ECO:0000256" key="3">
    <source>
        <dbReference type="PIRSR" id="PIRSR602678-1"/>
    </source>
</evidence>
<dbReference type="Pfam" id="PF01784">
    <property type="entry name" value="DUF34_NIF3"/>
    <property type="match status" value="1"/>
</dbReference>
<feature type="binding site" evidence="3">
    <location>
        <position position="106"/>
    </location>
    <ligand>
        <name>a divalent metal cation</name>
        <dbReference type="ChEBI" id="CHEBI:60240"/>
        <label>1</label>
    </ligand>
</feature>
<reference evidence="4" key="1">
    <citation type="journal article" date="2014" name="Int. J. Syst. Evol. Microbiol.">
        <title>Complete genome sequence of Corynebacterium casei LMG S-19264T (=DSM 44701T), isolated from a smear-ripened cheese.</title>
        <authorList>
            <consortium name="US DOE Joint Genome Institute (JGI-PGF)"/>
            <person name="Walter F."/>
            <person name="Albersmeier A."/>
            <person name="Kalinowski J."/>
            <person name="Ruckert C."/>
        </authorList>
    </citation>
    <scope>NUCLEOTIDE SEQUENCE</scope>
    <source>
        <strain evidence="4">CCM 7664</strain>
    </source>
</reference>
<evidence type="ECO:0000313" key="4">
    <source>
        <dbReference type="EMBL" id="GGI53891.1"/>
    </source>
</evidence>
<proteinExistence type="inferred from homology"/>
<feature type="binding site" evidence="3">
    <location>
        <position position="69"/>
    </location>
    <ligand>
        <name>a divalent metal cation</name>
        <dbReference type="ChEBI" id="CHEBI:60240"/>
        <label>1</label>
    </ligand>
</feature>
<evidence type="ECO:0000256" key="2">
    <source>
        <dbReference type="ARBA" id="ARBA00022723"/>
    </source>
</evidence>
<feature type="binding site" evidence="3">
    <location>
        <position position="68"/>
    </location>
    <ligand>
        <name>a divalent metal cation</name>
        <dbReference type="ChEBI" id="CHEBI:60240"/>
        <label>1</label>
    </ligand>
</feature>
<dbReference type="GO" id="GO:0005737">
    <property type="term" value="C:cytoplasm"/>
    <property type="evidence" value="ECO:0007669"/>
    <property type="project" value="TreeGrafter"/>
</dbReference>
<dbReference type="NCBIfam" id="TIGR00486">
    <property type="entry name" value="YbgI_SA1388"/>
    <property type="match status" value="1"/>
</dbReference>
<feature type="binding site" evidence="3">
    <location>
        <position position="223"/>
    </location>
    <ligand>
        <name>a divalent metal cation</name>
        <dbReference type="ChEBI" id="CHEBI:60240"/>
        <label>1</label>
    </ligand>
</feature>
<evidence type="ECO:0000256" key="1">
    <source>
        <dbReference type="ARBA" id="ARBA00006964"/>
    </source>
</evidence>
<dbReference type="EMBL" id="BMDP01000001">
    <property type="protein sequence ID" value="GGI53891.1"/>
    <property type="molecule type" value="Genomic_DNA"/>
</dbReference>
<dbReference type="SUPFAM" id="SSF102705">
    <property type="entry name" value="NIF3 (NGG1p interacting factor 3)-like"/>
    <property type="match status" value="1"/>
</dbReference>
<dbReference type="PANTHER" id="PTHR13799">
    <property type="entry name" value="NGG1 INTERACTING FACTOR 3"/>
    <property type="match status" value="1"/>
</dbReference>
<reference evidence="4" key="2">
    <citation type="submission" date="2020-09" db="EMBL/GenBank/DDBJ databases">
        <authorList>
            <person name="Sun Q."/>
            <person name="Sedlacek I."/>
        </authorList>
    </citation>
    <scope>NUCLEOTIDE SEQUENCE</scope>
    <source>
        <strain evidence="4">CCM 7664</strain>
    </source>
</reference>
<gene>
    <name evidence="4" type="ORF">GCM10011430_10650</name>
</gene>
<comment type="caution">
    <text evidence="4">The sequence shown here is derived from an EMBL/GenBank/DDBJ whole genome shotgun (WGS) entry which is preliminary data.</text>
</comment>
<evidence type="ECO:0000313" key="5">
    <source>
        <dbReference type="Proteomes" id="UP000627205"/>
    </source>
</evidence>
<accession>A0A8J3AXD2</accession>
<dbReference type="Gene3D" id="3.40.1390.30">
    <property type="entry name" value="NIF3 (NGG1p interacting factor 3)-like"/>
    <property type="match status" value="2"/>
</dbReference>
<organism evidence="4 5">
    <name type="scientific">Oxalicibacterium solurbis</name>
    <dbReference type="NCBI Taxonomy" id="69280"/>
    <lineage>
        <taxon>Bacteria</taxon>
        <taxon>Pseudomonadati</taxon>
        <taxon>Pseudomonadota</taxon>
        <taxon>Betaproteobacteria</taxon>
        <taxon>Burkholderiales</taxon>
        <taxon>Oxalobacteraceae</taxon>
        <taxon>Oxalicibacterium</taxon>
    </lineage>
</organism>
<dbReference type="InterPro" id="IPR002678">
    <property type="entry name" value="DUF34/NIF3"/>
</dbReference>
<sequence length="255" mass="27314">MSLKMIARDELAGYLSGTLDITRFRDYCPNGLQVEGRAQIGRIVTGVTASVALLEAAIVRGADAILVHHGYFWRGEDMRVIGQKHRRLKLLLTHDVNLFAYHLPLDMHPEFGNNAQLAHQLGLCAESRFGDDALGWLGTVDDAAVDTVGALAERVAQRLGRTPLLIGDPTQKLGKIGWCTGAAQGMLGAAVDAGAGVYLSGEISEPTVHLARESGVAYLACGHHATERYGVQALGEHLAATFGIAHDFIDIDNPV</sequence>
<protein>
    <submittedName>
        <fullName evidence="4">GTP cyclohydrolase 1 type 2</fullName>
    </submittedName>
</protein>
<comment type="similarity">
    <text evidence="1">Belongs to the GTP cyclohydrolase I type 2/NIF3 family.</text>
</comment>
<keyword evidence="2 3" id="KW-0479">Metal-binding</keyword>
<dbReference type="GO" id="GO:0046872">
    <property type="term" value="F:metal ion binding"/>
    <property type="evidence" value="ECO:0007669"/>
    <property type="project" value="UniProtKB-KW"/>
</dbReference>
<dbReference type="InterPro" id="IPR036069">
    <property type="entry name" value="DUF34/NIF3_sf"/>
</dbReference>
<dbReference type="Proteomes" id="UP000627205">
    <property type="component" value="Unassembled WGS sequence"/>
</dbReference>